<dbReference type="AlphaFoldDB" id="A0A1M6GX55"/>
<protein>
    <submittedName>
        <fullName evidence="9">Multiple sugar transport system permease protein</fullName>
    </submittedName>
</protein>
<feature type="transmembrane region" description="Helical" evidence="7">
    <location>
        <begin position="14"/>
        <end position="39"/>
    </location>
</feature>
<dbReference type="CDD" id="cd06261">
    <property type="entry name" value="TM_PBP2"/>
    <property type="match status" value="1"/>
</dbReference>
<dbReference type="InterPro" id="IPR000515">
    <property type="entry name" value="MetI-like"/>
</dbReference>
<keyword evidence="5 7" id="KW-1133">Transmembrane helix</keyword>
<gene>
    <name evidence="9" type="ORF">SAMN05444401_2281</name>
</gene>
<dbReference type="GO" id="GO:0005886">
    <property type="term" value="C:plasma membrane"/>
    <property type="evidence" value="ECO:0007669"/>
    <property type="project" value="UniProtKB-SubCell"/>
</dbReference>
<feature type="transmembrane region" description="Helical" evidence="7">
    <location>
        <begin position="79"/>
        <end position="101"/>
    </location>
</feature>
<keyword evidence="3" id="KW-1003">Cell membrane</keyword>
<keyword evidence="6 7" id="KW-0472">Membrane</keyword>
<evidence type="ECO:0000256" key="7">
    <source>
        <dbReference type="RuleBase" id="RU363032"/>
    </source>
</evidence>
<evidence type="ECO:0000256" key="2">
    <source>
        <dbReference type="ARBA" id="ARBA00022448"/>
    </source>
</evidence>
<dbReference type="PANTHER" id="PTHR43744">
    <property type="entry name" value="ABC TRANSPORTER PERMEASE PROTEIN MG189-RELATED-RELATED"/>
    <property type="match status" value="1"/>
</dbReference>
<feature type="transmembrane region" description="Helical" evidence="7">
    <location>
        <begin position="239"/>
        <end position="262"/>
    </location>
</feature>
<dbReference type="GO" id="GO:0055085">
    <property type="term" value="P:transmembrane transport"/>
    <property type="evidence" value="ECO:0007669"/>
    <property type="project" value="InterPro"/>
</dbReference>
<evidence type="ECO:0000256" key="3">
    <source>
        <dbReference type="ARBA" id="ARBA00022475"/>
    </source>
</evidence>
<dbReference type="STRING" id="1121298.SAMN05444401_2281"/>
<feature type="domain" description="ABC transmembrane type-1" evidence="8">
    <location>
        <begin position="75"/>
        <end position="263"/>
    </location>
</feature>
<evidence type="ECO:0000256" key="6">
    <source>
        <dbReference type="ARBA" id="ARBA00023136"/>
    </source>
</evidence>
<dbReference type="PANTHER" id="PTHR43744:SF12">
    <property type="entry name" value="ABC TRANSPORTER PERMEASE PROTEIN MG189-RELATED"/>
    <property type="match status" value="1"/>
</dbReference>
<dbReference type="OrthoDB" id="9771544at2"/>
<evidence type="ECO:0000256" key="4">
    <source>
        <dbReference type="ARBA" id="ARBA00022692"/>
    </source>
</evidence>
<sequence length="278" mass="32045">MEHNLKSKFNTKSIITYILLIVIAIIFLFPFIVMLLGSIQERQFFSGSPSNWIPEKVTFNNFKVIIRDGYLVRWFMNSMIISVIPVITSALICSLLGYIFAKKDFWGKKVIFWIFLSMVMVPSQMLVMPNYILFDKLDWINKYRVFLIPNLWDITAFFLMRQSMLSIPDSLLEAAKLDGSTEFQTFWRIIIPLSKQALATVSIFGFIGHYNNLFYPLIFTTDVKMYPMSVGVASLLTQAPSFSMQMAGAVLNFLPTLIIFLLMQKYFTQGIVTSGMKE</sequence>
<organism evidence="9 10">
    <name type="scientific">Clostridium amylolyticum</name>
    <dbReference type="NCBI Taxonomy" id="1121298"/>
    <lineage>
        <taxon>Bacteria</taxon>
        <taxon>Bacillati</taxon>
        <taxon>Bacillota</taxon>
        <taxon>Clostridia</taxon>
        <taxon>Eubacteriales</taxon>
        <taxon>Clostridiaceae</taxon>
        <taxon>Clostridium</taxon>
    </lineage>
</organism>
<comment type="subcellular location">
    <subcellularLocation>
        <location evidence="1 7">Cell membrane</location>
        <topology evidence="1 7">Multi-pass membrane protein</topology>
    </subcellularLocation>
</comment>
<keyword evidence="10" id="KW-1185">Reference proteome</keyword>
<evidence type="ECO:0000313" key="9">
    <source>
        <dbReference type="EMBL" id="SHJ14543.1"/>
    </source>
</evidence>
<keyword evidence="2 7" id="KW-0813">Transport</keyword>
<feature type="transmembrane region" description="Helical" evidence="7">
    <location>
        <begin position="197"/>
        <end position="219"/>
    </location>
</feature>
<accession>A0A1M6GX55</accession>
<dbReference type="InterPro" id="IPR035906">
    <property type="entry name" value="MetI-like_sf"/>
</dbReference>
<dbReference type="Gene3D" id="1.10.3720.10">
    <property type="entry name" value="MetI-like"/>
    <property type="match status" value="1"/>
</dbReference>
<evidence type="ECO:0000256" key="1">
    <source>
        <dbReference type="ARBA" id="ARBA00004651"/>
    </source>
</evidence>
<dbReference type="Proteomes" id="UP000184080">
    <property type="component" value="Unassembled WGS sequence"/>
</dbReference>
<reference evidence="9 10" key="1">
    <citation type="submission" date="2016-11" db="EMBL/GenBank/DDBJ databases">
        <authorList>
            <person name="Jaros S."/>
            <person name="Januszkiewicz K."/>
            <person name="Wedrychowicz H."/>
        </authorList>
    </citation>
    <scope>NUCLEOTIDE SEQUENCE [LARGE SCALE GENOMIC DNA]</scope>
    <source>
        <strain evidence="9 10">DSM 21864</strain>
    </source>
</reference>
<dbReference type="Pfam" id="PF00528">
    <property type="entry name" value="BPD_transp_1"/>
    <property type="match status" value="1"/>
</dbReference>
<feature type="transmembrane region" description="Helical" evidence="7">
    <location>
        <begin position="110"/>
        <end position="131"/>
    </location>
</feature>
<dbReference type="RefSeq" id="WP_083599851.1">
    <property type="nucleotide sequence ID" value="NZ_FQZO01000003.1"/>
</dbReference>
<evidence type="ECO:0000256" key="5">
    <source>
        <dbReference type="ARBA" id="ARBA00022989"/>
    </source>
</evidence>
<name>A0A1M6GX55_9CLOT</name>
<keyword evidence="4 7" id="KW-0812">Transmembrane</keyword>
<proteinExistence type="inferred from homology"/>
<evidence type="ECO:0000259" key="8">
    <source>
        <dbReference type="PROSITE" id="PS50928"/>
    </source>
</evidence>
<dbReference type="PROSITE" id="PS50928">
    <property type="entry name" value="ABC_TM1"/>
    <property type="match status" value="1"/>
</dbReference>
<evidence type="ECO:0000313" key="10">
    <source>
        <dbReference type="Proteomes" id="UP000184080"/>
    </source>
</evidence>
<dbReference type="EMBL" id="FQZO01000003">
    <property type="protein sequence ID" value="SHJ14543.1"/>
    <property type="molecule type" value="Genomic_DNA"/>
</dbReference>
<keyword evidence="9" id="KW-0762">Sugar transport</keyword>
<dbReference type="SUPFAM" id="SSF161098">
    <property type="entry name" value="MetI-like"/>
    <property type="match status" value="1"/>
</dbReference>
<comment type="similarity">
    <text evidence="7">Belongs to the binding-protein-dependent transport system permease family.</text>
</comment>